<comment type="caution">
    <text evidence="4">The sequence shown here is derived from an EMBL/GenBank/DDBJ whole genome shotgun (WGS) entry which is preliminary data.</text>
</comment>
<dbReference type="SUPFAM" id="SSF56112">
    <property type="entry name" value="Protein kinase-like (PK-like)"/>
    <property type="match status" value="1"/>
</dbReference>
<evidence type="ECO:0000259" key="3">
    <source>
        <dbReference type="PROSITE" id="PS50011"/>
    </source>
</evidence>
<dbReference type="GO" id="GO:0005524">
    <property type="term" value="F:ATP binding"/>
    <property type="evidence" value="ECO:0007669"/>
    <property type="project" value="UniProtKB-UniRule"/>
</dbReference>
<accession>A0A5J4VJX5</accession>
<dbReference type="AlphaFoldDB" id="A0A5J4VJX5"/>
<keyword evidence="1" id="KW-0067">ATP-binding</keyword>
<dbReference type="PROSITE" id="PS50011">
    <property type="entry name" value="PROTEIN_KINASE_DOM"/>
    <property type="match status" value="1"/>
</dbReference>
<gene>
    <name evidence="4" type="ORF">EZS28_021525</name>
</gene>
<evidence type="ECO:0000256" key="2">
    <source>
        <dbReference type="SAM" id="MobiDB-lite"/>
    </source>
</evidence>
<feature type="binding site" evidence="1">
    <location>
        <position position="498"/>
    </location>
    <ligand>
        <name>ATP</name>
        <dbReference type="ChEBI" id="CHEBI:30616"/>
    </ligand>
</feature>
<evidence type="ECO:0000313" key="5">
    <source>
        <dbReference type="Proteomes" id="UP000324800"/>
    </source>
</evidence>
<organism evidence="4 5">
    <name type="scientific">Streblomastix strix</name>
    <dbReference type="NCBI Taxonomy" id="222440"/>
    <lineage>
        <taxon>Eukaryota</taxon>
        <taxon>Metamonada</taxon>
        <taxon>Preaxostyla</taxon>
        <taxon>Oxymonadida</taxon>
        <taxon>Streblomastigidae</taxon>
        <taxon>Streblomastix</taxon>
    </lineage>
</organism>
<dbReference type="Gene3D" id="1.10.510.10">
    <property type="entry name" value="Transferase(Phosphotransferase) domain 1"/>
    <property type="match status" value="1"/>
</dbReference>
<feature type="domain" description="Protein kinase" evidence="3">
    <location>
        <begin position="463"/>
        <end position="756"/>
    </location>
</feature>
<dbReference type="PROSITE" id="PS00107">
    <property type="entry name" value="PROTEIN_KINASE_ATP"/>
    <property type="match status" value="1"/>
</dbReference>
<keyword evidence="1" id="KW-0547">Nucleotide-binding</keyword>
<dbReference type="InterPro" id="IPR000719">
    <property type="entry name" value="Prot_kinase_dom"/>
</dbReference>
<dbReference type="Proteomes" id="UP000324800">
    <property type="component" value="Unassembled WGS sequence"/>
</dbReference>
<dbReference type="InterPro" id="IPR011009">
    <property type="entry name" value="Kinase-like_dom_sf"/>
</dbReference>
<sequence length="785" mass="88641">MQLIDFEYEKVKKNQARQGFEALVVELVQQTDLLRNEESKTNIYSLHTHPILQHEYQLPFHLQHPHLYSSILSSISTNQLLLILASFNVQHNDLEWIVHHSVDGTACVELDTDTASYWIQQGLSEKVAQLCKFDYRKEIGISNEESAVDLTMNIFGQTLPDLLEGRKDDQFEKKQTSSSSSSLYSNPDDVPLSDSPFGFNIRDLQKAERIELCEIISNELIQGRYHQPLILKSIRSQDGPDENGRLWNNEQIQSIFGTQLKDITEQQESTQEEQDQQFIEETESLNLISSKIQYISKRVVRIQGDKGCSIIEGGQSVLSLCSSNIGQQQLDDKEKDKEQEVGLVMGIESVPISVSKCRSNGSNIDIQLFRADQALSVVGHLTALLGEQPWRCVAYELILGINYFQIWRCQRSNIQFSISYTDAIEYNGRDNCCYGSIFLQQFLQLSSLELGYIDGQSICGYQLNNKEQLGKGISGLVHKGKSIIQSERSSKSDYVAIKQFYSGNESEFIRETLILQRIGKGHQESDIQTLPRIIGAIPQLRILITSPCGMSLRDVRIGKISGSDIKDFEISEQDMIGVIEALEQAHINGWCHRDVSPSNFVIVNNNEIGPKSTSDKKRLCVIDWGSAVECSIGGGIVRCLRGNVSLASDSVLEQLSLGSALVKFIPGYDYEGFFKCMFGIINGSVLERVSRLQTAVDHAAWLLRVTRSLWEDIGLKEQLIDNKGTQKQNISSWRQLMGIASRGDAKNMIEFVHIHFDALKNEAQQYEVKHNVYLVDEEVECLNDE</sequence>
<evidence type="ECO:0000256" key="1">
    <source>
        <dbReference type="PROSITE-ProRule" id="PRU10141"/>
    </source>
</evidence>
<dbReference type="SMART" id="SM00220">
    <property type="entry name" value="S_TKc"/>
    <property type="match status" value="1"/>
</dbReference>
<evidence type="ECO:0000313" key="4">
    <source>
        <dbReference type="EMBL" id="KAA6382947.1"/>
    </source>
</evidence>
<proteinExistence type="predicted"/>
<name>A0A5J4VJX5_9EUKA</name>
<dbReference type="InterPro" id="IPR017441">
    <property type="entry name" value="Protein_kinase_ATP_BS"/>
</dbReference>
<reference evidence="4 5" key="1">
    <citation type="submission" date="2019-03" db="EMBL/GenBank/DDBJ databases">
        <title>Single cell metagenomics reveals metabolic interactions within the superorganism composed of flagellate Streblomastix strix and complex community of Bacteroidetes bacteria on its surface.</title>
        <authorList>
            <person name="Treitli S.C."/>
            <person name="Kolisko M."/>
            <person name="Husnik F."/>
            <person name="Keeling P."/>
            <person name="Hampl V."/>
        </authorList>
    </citation>
    <scope>NUCLEOTIDE SEQUENCE [LARGE SCALE GENOMIC DNA]</scope>
    <source>
        <strain evidence="4">ST1C</strain>
    </source>
</reference>
<protein>
    <recommendedName>
        <fullName evidence="3">Protein kinase domain-containing protein</fullName>
    </recommendedName>
</protein>
<dbReference type="GO" id="GO:0004672">
    <property type="term" value="F:protein kinase activity"/>
    <property type="evidence" value="ECO:0007669"/>
    <property type="project" value="InterPro"/>
</dbReference>
<feature type="region of interest" description="Disordered" evidence="2">
    <location>
        <begin position="169"/>
        <end position="189"/>
    </location>
</feature>
<dbReference type="EMBL" id="SNRW01006501">
    <property type="protein sequence ID" value="KAA6382947.1"/>
    <property type="molecule type" value="Genomic_DNA"/>
</dbReference>